<keyword evidence="3" id="KW-1185">Reference proteome</keyword>
<evidence type="ECO:0000256" key="1">
    <source>
        <dbReference type="SAM" id="MobiDB-lite"/>
    </source>
</evidence>
<evidence type="ECO:0000313" key="3">
    <source>
        <dbReference type="Proteomes" id="UP000324222"/>
    </source>
</evidence>
<dbReference type="Proteomes" id="UP000324222">
    <property type="component" value="Unassembled WGS sequence"/>
</dbReference>
<name>A0A5B7HCK7_PORTR</name>
<evidence type="ECO:0000313" key="2">
    <source>
        <dbReference type="EMBL" id="MPC70040.1"/>
    </source>
</evidence>
<dbReference type="AlphaFoldDB" id="A0A5B7HCK7"/>
<sequence>MLKQCVDGIQHDSLTTTCPALLGLNPRTHTNRPAETAPRAFPHRVEGEDNAI</sequence>
<protein>
    <submittedName>
        <fullName evidence="2">Uncharacterized protein</fullName>
    </submittedName>
</protein>
<dbReference type="EMBL" id="VSRR010030422">
    <property type="protein sequence ID" value="MPC70040.1"/>
    <property type="molecule type" value="Genomic_DNA"/>
</dbReference>
<comment type="caution">
    <text evidence="2">The sequence shown here is derived from an EMBL/GenBank/DDBJ whole genome shotgun (WGS) entry which is preliminary data.</text>
</comment>
<gene>
    <name evidence="2" type="ORF">E2C01_064275</name>
</gene>
<proteinExistence type="predicted"/>
<accession>A0A5B7HCK7</accession>
<reference evidence="2 3" key="1">
    <citation type="submission" date="2019-05" db="EMBL/GenBank/DDBJ databases">
        <title>Another draft genome of Portunus trituberculatus and its Hox gene families provides insights of decapod evolution.</title>
        <authorList>
            <person name="Jeong J.-H."/>
            <person name="Song I."/>
            <person name="Kim S."/>
            <person name="Choi T."/>
            <person name="Kim D."/>
            <person name="Ryu S."/>
            <person name="Kim W."/>
        </authorList>
    </citation>
    <scope>NUCLEOTIDE SEQUENCE [LARGE SCALE GENOMIC DNA]</scope>
    <source>
        <tissue evidence="2">Muscle</tissue>
    </source>
</reference>
<feature type="region of interest" description="Disordered" evidence="1">
    <location>
        <begin position="25"/>
        <end position="52"/>
    </location>
</feature>
<feature type="compositionally biased region" description="Basic and acidic residues" evidence="1">
    <location>
        <begin position="43"/>
        <end position="52"/>
    </location>
</feature>
<organism evidence="2 3">
    <name type="scientific">Portunus trituberculatus</name>
    <name type="common">Swimming crab</name>
    <name type="synonym">Neptunus trituberculatus</name>
    <dbReference type="NCBI Taxonomy" id="210409"/>
    <lineage>
        <taxon>Eukaryota</taxon>
        <taxon>Metazoa</taxon>
        <taxon>Ecdysozoa</taxon>
        <taxon>Arthropoda</taxon>
        <taxon>Crustacea</taxon>
        <taxon>Multicrustacea</taxon>
        <taxon>Malacostraca</taxon>
        <taxon>Eumalacostraca</taxon>
        <taxon>Eucarida</taxon>
        <taxon>Decapoda</taxon>
        <taxon>Pleocyemata</taxon>
        <taxon>Brachyura</taxon>
        <taxon>Eubrachyura</taxon>
        <taxon>Portunoidea</taxon>
        <taxon>Portunidae</taxon>
        <taxon>Portuninae</taxon>
        <taxon>Portunus</taxon>
    </lineage>
</organism>